<feature type="transmembrane region" description="Helical" evidence="1">
    <location>
        <begin position="192"/>
        <end position="215"/>
    </location>
</feature>
<evidence type="ECO:0000313" key="3">
    <source>
        <dbReference type="Proteomes" id="UP000232230"/>
    </source>
</evidence>
<feature type="transmembrane region" description="Helical" evidence="1">
    <location>
        <begin position="65"/>
        <end position="90"/>
    </location>
</feature>
<keyword evidence="1" id="KW-0812">Transmembrane</keyword>
<organism evidence="2 3">
    <name type="scientific">Williamsoniiplasma somnilux</name>
    <dbReference type="NCBI Taxonomy" id="215578"/>
    <lineage>
        <taxon>Bacteria</taxon>
        <taxon>Bacillati</taxon>
        <taxon>Mycoplasmatota</taxon>
        <taxon>Mollicutes</taxon>
        <taxon>Entomoplasmatales</taxon>
        <taxon>Williamsoniiplasma</taxon>
    </lineage>
</organism>
<feature type="transmembrane region" description="Helical" evidence="1">
    <location>
        <begin position="37"/>
        <end position="58"/>
    </location>
</feature>
<keyword evidence="1" id="KW-0472">Membrane</keyword>
<dbReference type="AlphaFoldDB" id="A0A2K8NYM7"/>
<feature type="transmembrane region" description="Helical" evidence="1">
    <location>
        <begin position="110"/>
        <end position="135"/>
    </location>
</feature>
<dbReference type="InterPro" id="IPR053647">
    <property type="entry name" value="Riboflavin_Transporter_RibV"/>
</dbReference>
<proteinExistence type="predicted"/>
<dbReference type="Proteomes" id="UP000232230">
    <property type="component" value="Chromosome"/>
</dbReference>
<evidence type="ECO:0000256" key="1">
    <source>
        <dbReference type="SAM" id="Phobius"/>
    </source>
</evidence>
<dbReference type="RefSeq" id="WP_024863365.1">
    <property type="nucleotide sequence ID" value="NZ_CP024965.1"/>
</dbReference>
<dbReference type="KEGG" id="esx:ESOMN_v1c04620"/>
<reference evidence="2 3" key="1">
    <citation type="submission" date="2017-11" db="EMBL/GenBank/DDBJ databases">
        <title>Genome sequence of Entomoplasma somnilux PYAN-1 (ATCC 49194).</title>
        <authorList>
            <person name="Lo W.-S."/>
            <person name="Gasparich G.E."/>
            <person name="Kuo C.-H."/>
        </authorList>
    </citation>
    <scope>NUCLEOTIDE SEQUENCE [LARGE SCALE GENOMIC DNA]</scope>
    <source>
        <strain evidence="2 3">PYAN-1</strain>
    </source>
</reference>
<dbReference type="Gene3D" id="1.10.1760.20">
    <property type="match status" value="1"/>
</dbReference>
<sequence>MEQNYRIWSHKYDLSEINKKNYKHVLKEYFALKTSRITILAMLLALNVIFTLISKFLLGMLPIAGFLVVEITFFTILLTQLITNFFYSLIFLELTVWMRMMFTGTTPVELIAMNLVDGFFLIVFTLLIFLTKLFLVQKQLFKESKNFKIIVLIYVIASVIVVLLTAAFAVWMNDAFLLDMYGVDDSFKTSTMYWTIFGFNILKYSVNVIIFLMLYKVTIILINRYRF</sequence>
<name>A0A2K8NYM7_9MOLU</name>
<keyword evidence="3" id="KW-1185">Reference proteome</keyword>
<dbReference type="EMBL" id="CP024965">
    <property type="protein sequence ID" value="ATZ18844.1"/>
    <property type="molecule type" value="Genomic_DNA"/>
</dbReference>
<dbReference type="NCBIfam" id="NF043064">
    <property type="entry name" value="MMSYN1_0877"/>
    <property type="match status" value="1"/>
</dbReference>
<keyword evidence="1" id="KW-1133">Transmembrane helix</keyword>
<feature type="transmembrane region" description="Helical" evidence="1">
    <location>
        <begin position="147"/>
        <end position="172"/>
    </location>
</feature>
<gene>
    <name evidence="2" type="ORF">ESOMN_v1c04620</name>
</gene>
<protein>
    <submittedName>
        <fullName evidence="2">Uncharacterized protein</fullName>
    </submittedName>
</protein>
<evidence type="ECO:0000313" key="2">
    <source>
        <dbReference type="EMBL" id="ATZ18844.1"/>
    </source>
</evidence>
<accession>A0A2K8NYM7</accession>